<comment type="caution">
    <text evidence="4">The sequence shown here is derived from an EMBL/GenBank/DDBJ whole genome shotgun (WGS) entry which is preliminary data.</text>
</comment>
<reference evidence="4 5" key="1">
    <citation type="submission" date="2019-02" db="EMBL/GenBank/DDBJ databases">
        <title>Sequencing the genomes of 1000 actinobacteria strains.</title>
        <authorList>
            <person name="Klenk H.-P."/>
        </authorList>
    </citation>
    <scope>NUCLEOTIDE SEQUENCE [LARGE SCALE GENOMIC DNA]</scope>
    <source>
        <strain evidence="4 5">DSM 17364</strain>
    </source>
</reference>
<evidence type="ECO:0000256" key="2">
    <source>
        <dbReference type="SAM" id="Phobius"/>
    </source>
</evidence>
<feature type="domain" description="Anti-sigma K factor RskA C-terminal" evidence="3">
    <location>
        <begin position="48"/>
        <end position="177"/>
    </location>
</feature>
<keyword evidence="5" id="KW-1185">Reference proteome</keyword>
<dbReference type="Proteomes" id="UP000292685">
    <property type="component" value="Unassembled WGS sequence"/>
</dbReference>
<dbReference type="Pfam" id="PF10099">
    <property type="entry name" value="RskA_C"/>
    <property type="match status" value="1"/>
</dbReference>
<dbReference type="AlphaFoldDB" id="A0A4Q8ABL5"/>
<feature type="compositionally biased region" description="Basic and acidic residues" evidence="1">
    <location>
        <begin position="1"/>
        <end position="18"/>
    </location>
</feature>
<dbReference type="InterPro" id="IPR018764">
    <property type="entry name" value="RskA_C"/>
</dbReference>
<gene>
    <name evidence="4" type="ORF">EV380_0618</name>
</gene>
<dbReference type="EMBL" id="SHLA01000001">
    <property type="protein sequence ID" value="RZU61061.1"/>
    <property type="molecule type" value="Genomic_DNA"/>
</dbReference>
<sequence>MRERPLHDDADRDPRADEETNLGLDLVDEVATTKRRRRPVPVKRAALFAIAAAVLVAGVLAIVVAMMPRDIVGEVRDASDVVTGTTEYEDGGTATLSVSAEADAGFVELSDFPEPESGLVYQAWVVDANTGNHSPLEPFETDAEDPVVGFQGLRDVVEVDITIEPVGEAGIPTTEPILSLPVPTGE</sequence>
<accession>A0A4Q8ABL5</accession>
<keyword evidence="2" id="KW-0812">Transmembrane</keyword>
<dbReference type="GO" id="GO:0005886">
    <property type="term" value="C:plasma membrane"/>
    <property type="evidence" value="ECO:0007669"/>
    <property type="project" value="InterPro"/>
</dbReference>
<feature type="region of interest" description="Disordered" evidence="1">
    <location>
        <begin position="1"/>
        <end position="20"/>
    </location>
</feature>
<keyword evidence="2" id="KW-0472">Membrane</keyword>
<keyword evidence="2" id="KW-1133">Transmembrane helix</keyword>
<protein>
    <submittedName>
        <fullName evidence="4">Anti-sigma-K factor rskA</fullName>
    </submittedName>
</protein>
<evidence type="ECO:0000256" key="1">
    <source>
        <dbReference type="SAM" id="MobiDB-lite"/>
    </source>
</evidence>
<evidence type="ECO:0000259" key="3">
    <source>
        <dbReference type="Pfam" id="PF10099"/>
    </source>
</evidence>
<name>A0A4Q8ABL5_9MICC</name>
<organism evidence="4 5">
    <name type="scientific">Zhihengliuella halotolerans</name>
    <dbReference type="NCBI Taxonomy" id="370736"/>
    <lineage>
        <taxon>Bacteria</taxon>
        <taxon>Bacillati</taxon>
        <taxon>Actinomycetota</taxon>
        <taxon>Actinomycetes</taxon>
        <taxon>Micrococcales</taxon>
        <taxon>Micrococcaceae</taxon>
        <taxon>Zhihengliuella</taxon>
    </lineage>
</organism>
<evidence type="ECO:0000313" key="4">
    <source>
        <dbReference type="EMBL" id="RZU61061.1"/>
    </source>
</evidence>
<feature type="transmembrane region" description="Helical" evidence="2">
    <location>
        <begin position="45"/>
        <end position="67"/>
    </location>
</feature>
<dbReference type="RefSeq" id="WP_165391880.1">
    <property type="nucleotide sequence ID" value="NZ_SHLA01000001.1"/>
</dbReference>
<evidence type="ECO:0000313" key="5">
    <source>
        <dbReference type="Proteomes" id="UP000292685"/>
    </source>
</evidence>
<proteinExistence type="predicted"/>